<dbReference type="Proteomes" id="UP000516361">
    <property type="component" value="Chromosome"/>
</dbReference>
<dbReference type="KEGG" id="ocy:OSSY52_00840"/>
<keyword evidence="5" id="KW-0975">Bacterial flagellum</keyword>
<feature type="domain" description="Flagellar hook protein FlgE/F/G-like D1" evidence="8">
    <location>
        <begin position="96"/>
        <end position="159"/>
    </location>
</feature>
<dbReference type="GO" id="GO:0009426">
    <property type="term" value="C:bacterial-type flagellum basal body, distal rod"/>
    <property type="evidence" value="ECO:0007669"/>
    <property type="project" value="UniProtKB-UniRule"/>
</dbReference>
<reference evidence="9 10" key="1">
    <citation type="submission" date="2018-06" db="EMBL/GenBank/DDBJ databases">
        <title>Genome sequencing of Oceanotoga sp. sy52.</title>
        <authorList>
            <person name="Mori K."/>
        </authorList>
    </citation>
    <scope>NUCLEOTIDE SEQUENCE [LARGE SCALE GENOMIC DNA]</scope>
    <source>
        <strain evidence="10">sy52</strain>
    </source>
</reference>
<dbReference type="InterPro" id="IPR012834">
    <property type="entry name" value="FlgG_G_neg"/>
</dbReference>
<dbReference type="PANTHER" id="PTHR30435:SF19">
    <property type="entry name" value="FLAGELLAR BASAL-BODY ROD PROTEIN FLGG"/>
    <property type="match status" value="1"/>
</dbReference>
<dbReference type="InterPro" id="IPR012836">
    <property type="entry name" value="FlgF"/>
</dbReference>
<gene>
    <name evidence="9" type="ORF">OSSY52_00840</name>
</gene>
<dbReference type="Pfam" id="PF00460">
    <property type="entry name" value="Flg_bb_rod"/>
    <property type="match status" value="1"/>
</dbReference>
<proteinExistence type="inferred from homology"/>
<evidence type="ECO:0000256" key="5">
    <source>
        <dbReference type="RuleBase" id="RU362116"/>
    </source>
</evidence>
<dbReference type="InterPro" id="IPR053967">
    <property type="entry name" value="LlgE_F_G-like_D1"/>
</dbReference>
<evidence type="ECO:0000259" key="7">
    <source>
        <dbReference type="Pfam" id="PF06429"/>
    </source>
</evidence>
<sequence>MITSLYTAASGMNAEQKKLDIISNNLSNVDTTGYKSMRAEFQDLLYQAVKEAGTPTAQDSTLPTGLYIGHGTRLAATNRLFTMGNLEETGNSTDIAITGDGFFQVQLQDGKIGYTRDGSFKRDANGRLTTSNGLLVVPNITIPQSASGLSISPDGIISVKLGDGTIQNLGNLTLVRFVNPAGLEPTGNNIYLETQASGAPIEGVSGQDGYGALQQGYLEKSNVEAVKEMVNMIISQRAYDMNSKAITSADEMLRTVASLKR</sequence>
<dbReference type="Pfam" id="PF06429">
    <property type="entry name" value="Flg_bbr_C"/>
    <property type="match status" value="1"/>
</dbReference>
<dbReference type="EMBL" id="AP018712">
    <property type="protein sequence ID" value="BBE29943.1"/>
    <property type="molecule type" value="Genomic_DNA"/>
</dbReference>
<dbReference type="NCBIfam" id="TIGR02490">
    <property type="entry name" value="flgF"/>
    <property type="match status" value="1"/>
</dbReference>
<accession>A0A7G1G580</accession>
<dbReference type="InParanoid" id="A0A7G1G580"/>
<dbReference type="AlphaFoldDB" id="A0A7G1G580"/>
<evidence type="ECO:0000259" key="6">
    <source>
        <dbReference type="Pfam" id="PF00460"/>
    </source>
</evidence>
<dbReference type="FunCoup" id="A0A7G1G580">
    <property type="interactions" value="98"/>
</dbReference>
<dbReference type="InterPro" id="IPR019776">
    <property type="entry name" value="Flagellar_basal_body_rod_CS"/>
</dbReference>
<name>A0A7G1G580_9BACT</name>
<keyword evidence="9" id="KW-0282">Flagellum</keyword>
<organism evidence="9 10">
    <name type="scientific">Tepiditoga spiralis</name>
    <dbReference type="NCBI Taxonomy" id="2108365"/>
    <lineage>
        <taxon>Bacteria</taxon>
        <taxon>Thermotogati</taxon>
        <taxon>Thermotogota</taxon>
        <taxon>Thermotogae</taxon>
        <taxon>Petrotogales</taxon>
        <taxon>Petrotogaceae</taxon>
        <taxon>Tepiditoga</taxon>
    </lineage>
</organism>
<dbReference type="GO" id="GO:0071978">
    <property type="term" value="P:bacterial-type flagellum-dependent swarming motility"/>
    <property type="evidence" value="ECO:0007669"/>
    <property type="project" value="TreeGrafter"/>
</dbReference>
<keyword evidence="9" id="KW-0969">Cilium</keyword>
<comment type="subcellular location">
    <subcellularLocation>
        <location evidence="5">Bacterial flagellum basal body</location>
    </subcellularLocation>
</comment>
<evidence type="ECO:0000256" key="2">
    <source>
        <dbReference type="ARBA" id="ARBA00017948"/>
    </source>
</evidence>
<dbReference type="PROSITE" id="PS00588">
    <property type="entry name" value="FLAGELLA_BB_ROD"/>
    <property type="match status" value="1"/>
</dbReference>
<keyword evidence="10" id="KW-1185">Reference proteome</keyword>
<dbReference type="PANTHER" id="PTHR30435">
    <property type="entry name" value="FLAGELLAR PROTEIN"/>
    <property type="match status" value="1"/>
</dbReference>
<dbReference type="Pfam" id="PF22692">
    <property type="entry name" value="LlgE_F_G_D1"/>
    <property type="match status" value="1"/>
</dbReference>
<comment type="similarity">
    <text evidence="1 5">Belongs to the flagella basal body rod proteins family.</text>
</comment>
<dbReference type="InterPro" id="IPR001444">
    <property type="entry name" value="Flag_bb_rod_N"/>
</dbReference>
<dbReference type="SUPFAM" id="SSF117143">
    <property type="entry name" value="Flagellar hook protein flgE"/>
    <property type="match status" value="1"/>
</dbReference>
<dbReference type="InterPro" id="IPR020013">
    <property type="entry name" value="Flagellar_FlgE/F/G"/>
</dbReference>
<comment type="subunit">
    <text evidence="3">The basal body constitutes a major portion of the flagellar organelle and consists of four rings (L,P,S, and M) mounted on a central rod. The rod consists of about 26 subunits of FlgG in the distal portion, and FlgB, FlgC and FlgF are thought to build up the proximal portion of the rod with about 6 subunits each.</text>
</comment>
<evidence type="ECO:0000256" key="1">
    <source>
        <dbReference type="ARBA" id="ARBA00009677"/>
    </source>
</evidence>
<protein>
    <recommendedName>
        <fullName evidence="2 4">Flagellar basal-body rod protein FlgG</fullName>
    </recommendedName>
</protein>
<evidence type="ECO:0000256" key="3">
    <source>
        <dbReference type="ARBA" id="ARBA00025933"/>
    </source>
</evidence>
<evidence type="ECO:0000256" key="4">
    <source>
        <dbReference type="NCBIfam" id="TIGR02488"/>
    </source>
</evidence>
<evidence type="ECO:0000313" key="10">
    <source>
        <dbReference type="Proteomes" id="UP000516361"/>
    </source>
</evidence>
<dbReference type="InterPro" id="IPR010930">
    <property type="entry name" value="Flg_bb/hook_C_dom"/>
</dbReference>
<feature type="domain" description="Flagellar basal body rod protein N-terminal" evidence="6">
    <location>
        <begin position="5"/>
        <end position="35"/>
    </location>
</feature>
<keyword evidence="9" id="KW-0966">Cell projection</keyword>
<evidence type="ECO:0000259" key="8">
    <source>
        <dbReference type="Pfam" id="PF22692"/>
    </source>
</evidence>
<dbReference type="NCBIfam" id="TIGR02488">
    <property type="entry name" value="flgG_G_neg"/>
    <property type="match status" value="1"/>
</dbReference>
<dbReference type="NCBIfam" id="TIGR03506">
    <property type="entry name" value="FlgEFG_subfam"/>
    <property type="match status" value="2"/>
</dbReference>
<evidence type="ECO:0000313" key="9">
    <source>
        <dbReference type="EMBL" id="BBE29943.1"/>
    </source>
</evidence>
<dbReference type="InterPro" id="IPR037925">
    <property type="entry name" value="FlgE/F/G-like"/>
</dbReference>
<feature type="domain" description="Flagellar basal-body/hook protein C-terminal" evidence="7">
    <location>
        <begin position="214"/>
        <end position="259"/>
    </location>
</feature>
<dbReference type="RefSeq" id="WP_190615086.1">
    <property type="nucleotide sequence ID" value="NZ_AP018712.1"/>
</dbReference>